<dbReference type="eggNOG" id="COG0778">
    <property type="taxonomic scope" value="Bacteria"/>
</dbReference>
<evidence type="ECO:0000313" key="5">
    <source>
        <dbReference type="Proteomes" id="UP000005850"/>
    </source>
</evidence>
<keyword evidence="2" id="KW-0560">Oxidoreductase</keyword>
<dbReference type="CDD" id="cd02138">
    <property type="entry name" value="TdsD-like"/>
    <property type="match status" value="1"/>
</dbReference>
<dbReference type="InterPro" id="IPR000415">
    <property type="entry name" value="Nitroreductase-like"/>
</dbReference>
<gene>
    <name evidence="4" type="ORF">BRLA_c020020</name>
</gene>
<dbReference type="STRING" id="1042163.BRLA_c020020"/>
<dbReference type="HOGENOM" id="CLU_070764_6_0_9"/>
<sequence length="202" mass="23276">MKHSEKSTWGQLHRKSQHAIDPIYLNRWSPRSFAEKPVEPEKLYRIFEAARWAPSGSNEQPWRYILARSPEDRATFLEFIMSGNTAWCDKAPVLALLLSHKLSSRNEPLRSHSFDAGTSWGYLALECVRQGLVTHAMGGFYPDKARELLKIPDEYEIEVVIAIGYQGEKEALSEAFQEREMPNSRRKLDETIFEGRFGDPFS</sequence>
<dbReference type="PANTHER" id="PTHR43673:SF10">
    <property type="entry name" value="NADH DEHYDROGENASE_NAD(P)H NITROREDUCTASE XCC3605-RELATED"/>
    <property type="match status" value="1"/>
</dbReference>
<reference evidence="4 5" key="1">
    <citation type="journal article" date="2011" name="J. Bacteriol.">
        <title>Genome sequence of Brevibacillus laterosporus LMG 15441, a pathogen of invertebrates.</title>
        <authorList>
            <person name="Djukic M."/>
            <person name="Poehlein A."/>
            <person name="Thurmer A."/>
            <person name="Daniel R."/>
        </authorList>
    </citation>
    <scope>NUCLEOTIDE SEQUENCE [LARGE SCALE GENOMIC DNA]</scope>
    <source>
        <strain evidence="4 5">LMG 15441</strain>
    </source>
</reference>
<dbReference type="KEGG" id="blr:BRLA_c020020"/>
<dbReference type="PANTHER" id="PTHR43673">
    <property type="entry name" value="NAD(P)H NITROREDUCTASE YDGI-RELATED"/>
    <property type="match status" value="1"/>
</dbReference>
<keyword evidence="5" id="KW-1185">Reference proteome</keyword>
<dbReference type="InterPro" id="IPR029479">
    <property type="entry name" value="Nitroreductase"/>
</dbReference>
<evidence type="ECO:0000256" key="1">
    <source>
        <dbReference type="ARBA" id="ARBA00007118"/>
    </source>
</evidence>
<dbReference type="Gene3D" id="3.40.109.10">
    <property type="entry name" value="NADH Oxidase"/>
    <property type="match status" value="1"/>
</dbReference>
<dbReference type="EMBL" id="CP007806">
    <property type="protein sequence ID" value="AIG26323.1"/>
    <property type="molecule type" value="Genomic_DNA"/>
</dbReference>
<dbReference type="SUPFAM" id="SSF55469">
    <property type="entry name" value="FMN-dependent nitroreductase-like"/>
    <property type="match status" value="1"/>
</dbReference>
<name>A0A075R576_BRELA</name>
<dbReference type="AlphaFoldDB" id="A0A075R576"/>
<dbReference type="GO" id="GO:0016491">
    <property type="term" value="F:oxidoreductase activity"/>
    <property type="evidence" value="ECO:0007669"/>
    <property type="project" value="UniProtKB-KW"/>
</dbReference>
<proteinExistence type="inferred from homology"/>
<evidence type="ECO:0000313" key="4">
    <source>
        <dbReference type="EMBL" id="AIG26323.1"/>
    </source>
</evidence>
<feature type="domain" description="Nitroreductase" evidence="3">
    <location>
        <begin position="26"/>
        <end position="84"/>
    </location>
</feature>
<evidence type="ECO:0000256" key="2">
    <source>
        <dbReference type="ARBA" id="ARBA00023002"/>
    </source>
</evidence>
<dbReference type="Proteomes" id="UP000005850">
    <property type="component" value="Chromosome"/>
</dbReference>
<dbReference type="Pfam" id="PF00881">
    <property type="entry name" value="Nitroreductase"/>
    <property type="match status" value="1"/>
</dbReference>
<evidence type="ECO:0000259" key="3">
    <source>
        <dbReference type="Pfam" id="PF00881"/>
    </source>
</evidence>
<protein>
    <submittedName>
        <fullName evidence="4">Nitroreductase</fullName>
    </submittedName>
</protein>
<dbReference type="RefSeq" id="WP_003338651.1">
    <property type="nucleotide sequence ID" value="NZ_CP007806.1"/>
</dbReference>
<comment type="similarity">
    <text evidence="1">Belongs to the nitroreductase family.</text>
</comment>
<organism evidence="4 5">
    <name type="scientific">Brevibacillus laterosporus LMG 15441</name>
    <dbReference type="NCBI Taxonomy" id="1042163"/>
    <lineage>
        <taxon>Bacteria</taxon>
        <taxon>Bacillati</taxon>
        <taxon>Bacillota</taxon>
        <taxon>Bacilli</taxon>
        <taxon>Bacillales</taxon>
        <taxon>Paenibacillaceae</taxon>
        <taxon>Brevibacillus</taxon>
    </lineage>
</organism>
<accession>A0A075R576</accession>